<evidence type="ECO:0000256" key="6">
    <source>
        <dbReference type="ARBA" id="ARBA00023295"/>
    </source>
</evidence>
<keyword evidence="3" id="KW-0732">Signal</keyword>
<evidence type="ECO:0000313" key="11">
    <source>
        <dbReference type="Proteomes" id="UP000244956"/>
    </source>
</evidence>
<evidence type="ECO:0000256" key="2">
    <source>
        <dbReference type="ARBA" id="ARBA00001271"/>
    </source>
</evidence>
<dbReference type="InterPro" id="IPR057275">
    <property type="entry name" value="Beta-barrel_GLAA-B_I"/>
</dbReference>
<comment type="catalytic activity">
    <reaction evidence="2">
        <text>Hydrolysis of terminal, non-reducing branched (1-&gt;3)-alpha-D-galactosidic residues, producing free D-galactose.</text>
        <dbReference type="EC" id="3.2.1.n1"/>
    </reaction>
</comment>
<keyword evidence="11" id="KW-1185">Reference proteome</keyword>
<evidence type="ECO:0000256" key="4">
    <source>
        <dbReference type="ARBA" id="ARBA00022737"/>
    </source>
</evidence>
<evidence type="ECO:0000259" key="8">
    <source>
        <dbReference type="Pfam" id="PF23763"/>
    </source>
</evidence>
<feature type="domain" description="GLAA-B beta-barrel" evidence="9">
    <location>
        <begin position="378"/>
        <end position="446"/>
    </location>
</feature>
<proteinExistence type="predicted"/>
<dbReference type="Pfam" id="PF23764">
    <property type="entry name" value="Beta-barrel_GLAA-B_II"/>
    <property type="match status" value="1"/>
</dbReference>
<evidence type="ECO:0000256" key="1">
    <source>
        <dbReference type="ARBA" id="ARBA00001255"/>
    </source>
</evidence>
<dbReference type="SUPFAM" id="SSF51126">
    <property type="entry name" value="Pectin lyase-like"/>
    <property type="match status" value="1"/>
</dbReference>
<name>A0A2U2B7M2_9BACT</name>
<organism evidence="10 11">
    <name type="scientific">Marinilabilia rubra</name>
    <dbReference type="NCBI Taxonomy" id="2162893"/>
    <lineage>
        <taxon>Bacteria</taxon>
        <taxon>Pseudomonadati</taxon>
        <taxon>Bacteroidota</taxon>
        <taxon>Bacteroidia</taxon>
        <taxon>Marinilabiliales</taxon>
        <taxon>Marinilabiliaceae</taxon>
        <taxon>Marinilabilia</taxon>
    </lineage>
</organism>
<keyword evidence="5" id="KW-0378">Hydrolase</keyword>
<evidence type="ECO:0000313" key="10">
    <source>
        <dbReference type="EMBL" id="PWD99043.1"/>
    </source>
</evidence>
<reference evidence="10 11" key="1">
    <citation type="submission" date="2018-05" db="EMBL/GenBank/DDBJ databases">
        <title>Marinilabilia rubrum sp. nov., isolated from saltern sediment.</title>
        <authorList>
            <person name="Zhang R."/>
        </authorList>
    </citation>
    <scope>NUCLEOTIDE SEQUENCE [LARGE SCALE GENOMIC DNA]</scope>
    <source>
        <strain evidence="10 11">WTE16</strain>
    </source>
</reference>
<dbReference type="Proteomes" id="UP000244956">
    <property type="component" value="Unassembled WGS sequence"/>
</dbReference>
<dbReference type="AlphaFoldDB" id="A0A2U2B7M2"/>
<sequence length="627" mass="72090">MVKIKMSFTWITLFVILFSCAPITLAQQKVFFTKEIQDDATFKVLETFLSDTEKEISEIKFEKGIYHFYPERGLEMYRYISNHNDELIRTAFPIDNYDGLTIDGQGSEFIFHGRMIPFIIDNSEKFKIKNLSIDWAMPFHSEALVVANDQEENSFDLKITKEYPYEIRNDQLVFVKEYYEHNLGQAILYNPERKAIAYDTESHTPLTLYKNSVSSEYLSEIKYKYEEDPRDPQHSRMGKENRLRVKEIEPGRVRVYNHNKKLPRVGLILVSKGEQNQNRLAPAFHIVNTYGFTANNINVHHAGGMGLIAESSADLILDSFNVTPSKGRMVSTTADATHFVGCRGKVELKNCTFQNQLDDASNVHGTYQKVVKKIDEFTIGVRIGHYQQLGFTIGKPGDKIGFVRLANSFFAFEENEIEEVTFINGRFHLIKLKKPLTDNIKAGDLIENLDAYPELLVENCNISNNRARGLLLSTPKRTVIRNNYFHTEMEALLIPVESNHWYESGSVTDLTIVNNKFENCNHSGFNRGVIRFVTDDDNKNIAFHGVKILNNEFIQFDNLILEINNTQDLLFRGNVISHSEKFPKLFPQNPAVSVKASEKIEFKNNKYSGNANRILETNDVTEKIEFD</sequence>
<dbReference type="InterPro" id="IPR039448">
    <property type="entry name" value="Beta_helix"/>
</dbReference>
<dbReference type="OrthoDB" id="9807299at2"/>
<keyword evidence="6" id="KW-0326">Glycosidase</keyword>
<gene>
    <name evidence="10" type="ORF">DDZ16_12320</name>
</gene>
<protein>
    <submittedName>
        <fullName evidence="10">Alpha-galactosidase</fullName>
    </submittedName>
</protein>
<dbReference type="InterPro" id="IPR012334">
    <property type="entry name" value="Pectin_lyas_fold"/>
</dbReference>
<accession>A0A2U2B7M2</accession>
<comment type="caution">
    <text evidence="10">The sequence shown here is derived from an EMBL/GenBank/DDBJ whole genome shotgun (WGS) entry which is preliminary data.</text>
</comment>
<dbReference type="Gene3D" id="2.160.20.10">
    <property type="entry name" value="Single-stranded right-handed beta-helix, Pectin lyase-like"/>
    <property type="match status" value="1"/>
</dbReference>
<dbReference type="Pfam" id="PF23763">
    <property type="entry name" value="Beta-barrel_GLAA-B_I"/>
    <property type="match status" value="1"/>
</dbReference>
<evidence type="ECO:0000259" key="7">
    <source>
        <dbReference type="Pfam" id="PF13229"/>
    </source>
</evidence>
<evidence type="ECO:0000256" key="5">
    <source>
        <dbReference type="ARBA" id="ARBA00022801"/>
    </source>
</evidence>
<keyword evidence="4" id="KW-0677">Repeat</keyword>
<dbReference type="Pfam" id="PF13229">
    <property type="entry name" value="Beta_helix"/>
    <property type="match status" value="1"/>
</dbReference>
<feature type="domain" description="GLAA-B beta-barrel" evidence="8">
    <location>
        <begin position="141"/>
        <end position="269"/>
    </location>
</feature>
<feature type="domain" description="Right handed beta helix" evidence="7">
    <location>
        <begin position="456"/>
        <end position="612"/>
    </location>
</feature>
<evidence type="ECO:0000256" key="3">
    <source>
        <dbReference type="ARBA" id="ARBA00022729"/>
    </source>
</evidence>
<evidence type="ECO:0000259" key="9">
    <source>
        <dbReference type="Pfam" id="PF23764"/>
    </source>
</evidence>
<dbReference type="PROSITE" id="PS51257">
    <property type="entry name" value="PROKAR_LIPOPROTEIN"/>
    <property type="match status" value="1"/>
</dbReference>
<dbReference type="InterPro" id="IPR011050">
    <property type="entry name" value="Pectin_lyase_fold/virulence"/>
</dbReference>
<dbReference type="RefSeq" id="WP_109264782.1">
    <property type="nucleotide sequence ID" value="NZ_QEWP01000009.1"/>
</dbReference>
<dbReference type="InterPro" id="IPR056441">
    <property type="entry name" value="Beta-barrel_GLAA-B_II"/>
</dbReference>
<dbReference type="EMBL" id="QEWP01000009">
    <property type="protein sequence ID" value="PWD99043.1"/>
    <property type="molecule type" value="Genomic_DNA"/>
</dbReference>
<dbReference type="GO" id="GO:0004557">
    <property type="term" value="F:alpha-galactosidase activity"/>
    <property type="evidence" value="ECO:0007669"/>
    <property type="project" value="UniProtKB-EC"/>
</dbReference>
<comment type="catalytic activity">
    <reaction evidence="1">
        <text>Hydrolysis of terminal, non-reducing alpha-D-galactose residues in alpha-D-galactosides, including galactose oligosaccharides, galactomannans and galactolipids.</text>
        <dbReference type="EC" id="3.2.1.22"/>
    </reaction>
</comment>